<dbReference type="PANTHER" id="PTHR46033:SF8">
    <property type="entry name" value="PROTEIN MAINTENANCE OF MERISTEMS-LIKE"/>
    <property type="match status" value="1"/>
</dbReference>
<organism evidence="2 3">
    <name type="scientific">Gossypium arboreum</name>
    <name type="common">Tree cotton</name>
    <name type="synonym">Gossypium nanking</name>
    <dbReference type="NCBI Taxonomy" id="29729"/>
    <lineage>
        <taxon>Eukaryota</taxon>
        <taxon>Viridiplantae</taxon>
        <taxon>Streptophyta</taxon>
        <taxon>Embryophyta</taxon>
        <taxon>Tracheophyta</taxon>
        <taxon>Spermatophyta</taxon>
        <taxon>Magnoliopsida</taxon>
        <taxon>eudicotyledons</taxon>
        <taxon>Gunneridae</taxon>
        <taxon>Pentapetalae</taxon>
        <taxon>rosids</taxon>
        <taxon>malvids</taxon>
        <taxon>Malvales</taxon>
        <taxon>Malvaceae</taxon>
        <taxon>Malvoideae</taxon>
        <taxon>Gossypium</taxon>
    </lineage>
</organism>
<name>A0ABR0NM07_GOSAR</name>
<sequence length="111" mass="12739">MVASLIRFDDKHIFATQLVMVDDHVLEGFIHNMGKRAIPEIRGHLQVTGFSYVSSMSEGCKLDLQLISALVERWRPKTHTFHLPYGECTITLEEVELQLSLQWMGQSPRDL</sequence>
<accession>A0ABR0NM07</accession>
<dbReference type="InterPro" id="IPR044824">
    <property type="entry name" value="MAIN-like"/>
</dbReference>
<dbReference type="InterPro" id="IPR019557">
    <property type="entry name" value="AminoTfrase-like_pln_mobile"/>
</dbReference>
<dbReference type="PANTHER" id="PTHR46033">
    <property type="entry name" value="PROTEIN MAIN-LIKE 2"/>
    <property type="match status" value="1"/>
</dbReference>
<dbReference type="EMBL" id="JARKNE010000009">
    <property type="protein sequence ID" value="KAK5802378.1"/>
    <property type="molecule type" value="Genomic_DNA"/>
</dbReference>
<proteinExistence type="predicted"/>
<protein>
    <recommendedName>
        <fullName evidence="1">Aminotransferase-like plant mobile domain-containing protein</fullName>
    </recommendedName>
</protein>
<gene>
    <name evidence="2" type="ORF">PVK06_029967</name>
</gene>
<comment type="caution">
    <text evidence="2">The sequence shown here is derived from an EMBL/GenBank/DDBJ whole genome shotgun (WGS) entry which is preliminary data.</text>
</comment>
<dbReference type="Proteomes" id="UP001358586">
    <property type="component" value="Chromosome 9"/>
</dbReference>
<evidence type="ECO:0000259" key="1">
    <source>
        <dbReference type="Pfam" id="PF10536"/>
    </source>
</evidence>
<evidence type="ECO:0000313" key="3">
    <source>
        <dbReference type="Proteomes" id="UP001358586"/>
    </source>
</evidence>
<keyword evidence="3" id="KW-1185">Reference proteome</keyword>
<dbReference type="Pfam" id="PF10536">
    <property type="entry name" value="PMD"/>
    <property type="match status" value="1"/>
</dbReference>
<reference evidence="2 3" key="1">
    <citation type="submission" date="2023-03" db="EMBL/GenBank/DDBJ databases">
        <title>WGS of Gossypium arboreum.</title>
        <authorList>
            <person name="Yu D."/>
        </authorList>
    </citation>
    <scope>NUCLEOTIDE SEQUENCE [LARGE SCALE GENOMIC DNA]</scope>
    <source>
        <tissue evidence="2">Leaf</tissue>
    </source>
</reference>
<feature type="domain" description="Aminotransferase-like plant mobile" evidence="1">
    <location>
        <begin position="56"/>
        <end position="106"/>
    </location>
</feature>
<evidence type="ECO:0000313" key="2">
    <source>
        <dbReference type="EMBL" id="KAK5802378.1"/>
    </source>
</evidence>